<dbReference type="Gene3D" id="4.10.280.10">
    <property type="entry name" value="Helix-loop-helix DNA-binding domain"/>
    <property type="match status" value="1"/>
</dbReference>
<dbReference type="GO" id="GO:0046983">
    <property type="term" value="F:protein dimerization activity"/>
    <property type="evidence" value="ECO:0007669"/>
    <property type="project" value="InterPro"/>
</dbReference>
<dbReference type="InterPro" id="IPR036638">
    <property type="entry name" value="HLH_DNA-bd_sf"/>
</dbReference>
<dbReference type="GO" id="GO:0043937">
    <property type="term" value="P:regulation of sporulation"/>
    <property type="evidence" value="ECO:0007669"/>
    <property type="project" value="InterPro"/>
</dbReference>
<organism evidence="1 2">
    <name type="scientific">Neobacillus piezotolerans</name>
    <dbReference type="NCBI Taxonomy" id="2259171"/>
    <lineage>
        <taxon>Bacteria</taxon>
        <taxon>Bacillati</taxon>
        <taxon>Bacillota</taxon>
        <taxon>Bacilli</taxon>
        <taxon>Bacillales</taxon>
        <taxon>Bacillaceae</taxon>
        <taxon>Neobacillus</taxon>
    </lineage>
</organism>
<evidence type="ECO:0000313" key="2">
    <source>
        <dbReference type="Proteomes" id="UP000257144"/>
    </source>
</evidence>
<dbReference type="SUPFAM" id="SSF140500">
    <property type="entry name" value="BAS1536-like"/>
    <property type="match status" value="1"/>
</dbReference>
<comment type="caution">
    <text evidence="1">The sequence shown here is derived from an EMBL/GenBank/DDBJ whole genome shotgun (WGS) entry which is preliminary data.</text>
</comment>
<evidence type="ECO:0008006" key="3">
    <source>
        <dbReference type="Google" id="ProtNLM"/>
    </source>
</evidence>
<reference evidence="1 2" key="1">
    <citation type="submission" date="2018-07" db="EMBL/GenBank/DDBJ databases">
        <title>Bacillus sp. YLB-04 draft genome sequence.</title>
        <authorList>
            <person name="Yu L."/>
            <person name="Tang X."/>
        </authorList>
    </citation>
    <scope>NUCLEOTIDE SEQUENCE [LARGE SCALE GENOMIC DNA]</scope>
    <source>
        <strain evidence="1 2">YLB-04</strain>
    </source>
</reference>
<protein>
    <recommendedName>
        <fullName evidence="3">Aspartyl-phosphate phosphatase Spo0E family protein</fullName>
    </recommendedName>
</protein>
<keyword evidence="2" id="KW-1185">Reference proteome</keyword>
<dbReference type="OrthoDB" id="2973859at2"/>
<proteinExistence type="predicted"/>
<dbReference type="EMBL" id="QNQT01000001">
    <property type="protein sequence ID" value="RDU38961.1"/>
    <property type="molecule type" value="Genomic_DNA"/>
</dbReference>
<dbReference type="Proteomes" id="UP000257144">
    <property type="component" value="Unassembled WGS sequence"/>
</dbReference>
<dbReference type="AlphaFoldDB" id="A0A3D8GXN1"/>
<dbReference type="Pfam" id="PF09388">
    <property type="entry name" value="SpoOE-like"/>
    <property type="match status" value="1"/>
</dbReference>
<gene>
    <name evidence="1" type="ORF">DRW41_02060</name>
</gene>
<dbReference type="InterPro" id="IPR018540">
    <property type="entry name" value="Spo0E-like"/>
</dbReference>
<sequence>MNSFELLRLMDEIQRKRKVMIESAKENGFTDEMTIQYSQELDELIVAYQKARQTASQYPNRGGNILLNWRLARTNNRERLAVSAAI</sequence>
<evidence type="ECO:0000313" key="1">
    <source>
        <dbReference type="EMBL" id="RDU38961.1"/>
    </source>
</evidence>
<accession>A0A3D8GXN1</accession>
<name>A0A3D8GXN1_9BACI</name>
<dbReference type="InterPro" id="IPR037208">
    <property type="entry name" value="Spo0E-like_sf"/>
</dbReference>